<keyword evidence="9" id="KW-1185">Reference proteome</keyword>
<sequence>MKVLLTTLNSKFIHSCLALRYLKSYSEDILPSIELEEYTINQHNDFIVGEIFKKQPDVVAFSCYIWNMEQILEIAQALKIVKPEIKIVLGGPEVSYDSKELMNRHPYIDFIVYGEGEATFRELVIGFINGENNYSDILGLVYRKEGKIIKNKPRPLIDNLDEIPSPFKGDLSEFKNKIIYYESSRGCPFNCQFCLSSTIKGVRFFSLDRVKQDLEYIIKAGVKQVKFVDRTFNTKKDYALEIMRFIMSKNVRNINFHFEVTAHLLDEDMLKFLKDVPEGLFQFEIGVQSTNPETIKAIDRKTNFEKLAEVTKRIKSYRNIHQHLDLIAGLPYEDYNTFRKSFNDVYNLKPDKLQLGFLKLLKGSGLRQNVEKYGFKFLDKPPYEVLENKYISYNEMLKLKVIEDLVEKYSNEHNFENTLEFIINKFYKTPIEFFEEFSDYWEQRNLHQKSHSKRGLYCILYEFYIDKIKEKEDIFNELLKFDYILNNKGGNIPKNIKKYNNYNMKKKRHDFLKEERNVAKYLSQYKDLPPKKIIKDIHFEEFKFNIIDFIKKGYNEEEIKKNTSIVLFVYDNDKKVFDRCKSYDVTKEIQKLE</sequence>
<dbReference type="InterPro" id="IPR007197">
    <property type="entry name" value="rSAM"/>
</dbReference>
<dbReference type="GO" id="GO:0046872">
    <property type="term" value="F:metal ion binding"/>
    <property type="evidence" value="ECO:0007669"/>
    <property type="project" value="UniProtKB-KW"/>
</dbReference>
<keyword evidence="2" id="KW-0949">S-adenosyl-L-methionine</keyword>
<dbReference type="PROSITE" id="PS51332">
    <property type="entry name" value="B12_BINDING"/>
    <property type="match status" value="1"/>
</dbReference>
<reference evidence="8 9" key="1">
    <citation type="journal article" date="2015" name="Geomicrobiol. J.">
        <title>Caldisalinibacter kiritimatiensis gen. nov., sp. nov., a moderately thermohalophilic thiosulfate-reducing bacterium from a hypersaline microbial mat.</title>
        <authorList>
            <person name="Ben Hania W."/>
            <person name="Joseph M."/>
            <person name="Fiebig A."/>
            <person name="Bunk B."/>
            <person name="Klenk H.-P."/>
            <person name="Fardeau M.-L."/>
            <person name="Spring S."/>
        </authorList>
    </citation>
    <scope>NUCLEOTIDE SEQUENCE [LARGE SCALE GENOMIC DNA]</scope>
    <source>
        <strain evidence="8 9">L21-TH-D2</strain>
    </source>
</reference>
<proteinExistence type="predicted"/>
<dbReference type="SUPFAM" id="SSF102114">
    <property type="entry name" value="Radical SAM enzymes"/>
    <property type="match status" value="1"/>
</dbReference>
<dbReference type="AlphaFoldDB" id="R1AQL1"/>
<dbReference type="EMBL" id="ARZA01000275">
    <property type="protein sequence ID" value="EOC99412.1"/>
    <property type="molecule type" value="Genomic_DNA"/>
</dbReference>
<dbReference type="Gene3D" id="3.40.50.280">
    <property type="entry name" value="Cobalamin-binding domain"/>
    <property type="match status" value="1"/>
</dbReference>
<feature type="domain" description="Radical SAM core" evidence="7">
    <location>
        <begin position="173"/>
        <end position="403"/>
    </location>
</feature>
<comment type="cofactor">
    <cofactor evidence="1">
        <name>[4Fe-4S] cluster</name>
        <dbReference type="ChEBI" id="CHEBI:49883"/>
    </cofactor>
</comment>
<dbReference type="OrthoDB" id="9801424at2"/>
<dbReference type="CDD" id="cd01335">
    <property type="entry name" value="Radical_SAM"/>
    <property type="match status" value="1"/>
</dbReference>
<keyword evidence="3" id="KW-0479">Metal-binding</keyword>
<dbReference type="Pfam" id="PF13311">
    <property type="entry name" value="DUF4080"/>
    <property type="match status" value="1"/>
</dbReference>
<protein>
    <submittedName>
        <fullName evidence="8">Fe-S oxidoreductase</fullName>
    </submittedName>
</protein>
<dbReference type="PANTHER" id="PTHR43409">
    <property type="entry name" value="ANAEROBIC MAGNESIUM-PROTOPORPHYRIN IX MONOMETHYL ESTER CYCLASE-RELATED"/>
    <property type="match status" value="1"/>
</dbReference>
<dbReference type="SFLD" id="SFLDG01123">
    <property type="entry name" value="methyltransferase_(Class_B)"/>
    <property type="match status" value="1"/>
</dbReference>
<dbReference type="InterPro" id="IPR006638">
    <property type="entry name" value="Elp3/MiaA/NifB-like_rSAM"/>
</dbReference>
<dbReference type="InterPro" id="IPR023404">
    <property type="entry name" value="rSAM_horseshoe"/>
</dbReference>
<dbReference type="SFLD" id="SFLDG01082">
    <property type="entry name" value="B12-binding_domain_containing"/>
    <property type="match status" value="1"/>
</dbReference>
<gene>
    <name evidence="8" type="ORF">L21TH_2568</name>
</gene>
<evidence type="ECO:0000313" key="9">
    <source>
        <dbReference type="Proteomes" id="UP000013378"/>
    </source>
</evidence>
<dbReference type="RefSeq" id="WP_006317238.1">
    <property type="nucleotide sequence ID" value="NZ_ARZA01000275.1"/>
</dbReference>
<dbReference type="eggNOG" id="COG1032">
    <property type="taxonomic scope" value="Bacteria"/>
</dbReference>
<dbReference type="CDD" id="cd02068">
    <property type="entry name" value="radical_SAM_B12_BD"/>
    <property type="match status" value="1"/>
</dbReference>
<dbReference type="InterPro" id="IPR051198">
    <property type="entry name" value="BchE-like"/>
</dbReference>
<evidence type="ECO:0000256" key="5">
    <source>
        <dbReference type="ARBA" id="ARBA00023014"/>
    </source>
</evidence>
<dbReference type="Pfam" id="PF04055">
    <property type="entry name" value="Radical_SAM"/>
    <property type="match status" value="1"/>
</dbReference>
<feature type="domain" description="B12-binding" evidence="6">
    <location>
        <begin position="1"/>
        <end position="134"/>
    </location>
</feature>
<dbReference type="InterPro" id="IPR006158">
    <property type="entry name" value="Cobalamin-bd"/>
</dbReference>
<evidence type="ECO:0000256" key="4">
    <source>
        <dbReference type="ARBA" id="ARBA00023004"/>
    </source>
</evidence>
<dbReference type="InterPro" id="IPR025288">
    <property type="entry name" value="DUF4080"/>
</dbReference>
<name>R1AQL1_9FIRM</name>
<evidence type="ECO:0000259" key="6">
    <source>
        <dbReference type="PROSITE" id="PS51332"/>
    </source>
</evidence>
<evidence type="ECO:0000259" key="7">
    <source>
        <dbReference type="PROSITE" id="PS51918"/>
    </source>
</evidence>
<organism evidence="8 9">
    <name type="scientific">Caldisalinibacter kiritimatiensis</name>
    <dbReference type="NCBI Taxonomy" id="1304284"/>
    <lineage>
        <taxon>Bacteria</taxon>
        <taxon>Bacillati</taxon>
        <taxon>Bacillota</taxon>
        <taxon>Tissierellia</taxon>
        <taxon>Tissierellales</taxon>
        <taxon>Thermohalobacteraceae</taxon>
        <taxon>Caldisalinibacter</taxon>
    </lineage>
</organism>
<evidence type="ECO:0000256" key="2">
    <source>
        <dbReference type="ARBA" id="ARBA00022691"/>
    </source>
</evidence>
<evidence type="ECO:0000256" key="1">
    <source>
        <dbReference type="ARBA" id="ARBA00001966"/>
    </source>
</evidence>
<dbReference type="GO" id="GO:0005829">
    <property type="term" value="C:cytosol"/>
    <property type="evidence" value="ECO:0007669"/>
    <property type="project" value="TreeGrafter"/>
</dbReference>
<dbReference type="STRING" id="1304284.L21TH_2568"/>
<keyword evidence="5" id="KW-0411">Iron-sulfur</keyword>
<comment type="caution">
    <text evidence="8">The sequence shown here is derived from an EMBL/GenBank/DDBJ whole genome shotgun (WGS) entry which is preliminary data.</text>
</comment>
<dbReference type="Proteomes" id="UP000013378">
    <property type="component" value="Unassembled WGS sequence"/>
</dbReference>
<dbReference type="PANTHER" id="PTHR43409:SF16">
    <property type="entry name" value="SLR0320 PROTEIN"/>
    <property type="match status" value="1"/>
</dbReference>
<dbReference type="Gene3D" id="3.80.30.20">
    <property type="entry name" value="tm_1862 like domain"/>
    <property type="match status" value="1"/>
</dbReference>
<dbReference type="GO" id="GO:0003824">
    <property type="term" value="F:catalytic activity"/>
    <property type="evidence" value="ECO:0007669"/>
    <property type="project" value="InterPro"/>
</dbReference>
<dbReference type="InterPro" id="IPR036724">
    <property type="entry name" value="Cobalamin-bd_sf"/>
</dbReference>
<dbReference type="SFLD" id="SFLDS00029">
    <property type="entry name" value="Radical_SAM"/>
    <property type="match status" value="1"/>
</dbReference>
<dbReference type="PROSITE" id="PS51918">
    <property type="entry name" value="RADICAL_SAM"/>
    <property type="match status" value="1"/>
</dbReference>
<evidence type="ECO:0000313" key="8">
    <source>
        <dbReference type="EMBL" id="EOC99412.1"/>
    </source>
</evidence>
<accession>R1AQL1</accession>
<dbReference type="GO" id="GO:0031419">
    <property type="term" value="F:cobalamin binding"/>
    <property type="evidence" value="ECO:0007669"/>
    <property type="project" value="InterPro"/>
</dbReference>
<dbReference type="Pfam" id="PF02310">
    <property type="entry name" value="B12-binding"/>
    <property type="match status" value="1"/>
</dbReference>
<dbReference type="GO" id="GO:0051539">
    <property type="term" value="F:4 iron, 4 sulfur cluster binding"/>
    <property type="evidence" value="ECO:0007669"/>
    <property type="project" value="UniProtKB-KW"/>
</dbReference>
<dbReference type="InterPro" id="IPR058240">
    <property type="entry name" value="rSAM_sf"/>
</dbReference>
<dbReference type="PATRIC" id="fig|1304284.3.peg.2523"/>
<dbReference type="SUPFAM" id="SSF52242">
    <property type="entry name" value="Cobalamin (vitamin B12)-binding domain"/>
    <property type="match status" value="1"/>
</dbReference>
<dbReference type="InterPro" id="IPR034466">
    <property type="entry name" value="Methyltransferase_Class_B"/>
</dbReference>
<keyword evidence="4" id="KW-0408">Iron</keyword>
<evidence type="ECO:0000256" key="3">
    <source>
        <dbReference type="ARBA" id="ARBA00022723"/>
    </source>
</evidence>
<dbReference type="SMART" id="SM00729">
    <property type="entry name" value="Elp3"/>
    <property type="match status" value="1"/>
</dbReference>